<feature type="transmembrane region" description="Helical" evidence="2">
    <location>
        <begin position="112"/>
        <end position="131"/>
    </location>
</feature>
<sequence length="722" mass="77341">MSKDINEELQKFELPTRTSFPWVTKAITGFGVVLSLLHIWFNTFSTLPELWVSATHFAGFAVICSLWYPAHISLKESKIALAVDVGIAVAAIACLLYIPYAEDALYERGVKFIASDWFFAVLAIAIVIELIRRTMGWFIPILILVCLSYVVLWGQWASGIFHFPGLSLETLLYRSFYSSEGMFGSISRISWTFVFMFILFGAFLVRSGVGDYIINVARAAAGKVIGGPGFIAVIGSGLMGSVSGSSVANTVSTGVISIPLMQKAGFPSRFAAGVEAAASTGGQLMPPVMGAGAFIMASYTQIPYVDIIAVSFVPALIYFLSVGFFVRIEAKRSGVQKVTTSEESLSKVLLSGWNNLIPLAVLVTLLVQGFTPTYAAGISIVSVVVASWFSKDHKMGPKAIVEALSQGAKNMATTAVLLVGIGLVINVISTTGIGNTFSLMINGWANGNLFIMLVLIALASLILGMGLPVTAAYIVLGTLSAPALYKLLAESQLLELMTSGALPEQAKAIFMLAAPEKLDLLNAPMALETAKEMLALVPADFVETLLEQSLGLETIGLALLGAHLIIFWLSQDSNVTPPVCLTAFAAATIAKTPPMRTGLTAWKIAKGLYLVPLLIAYTGLVSWDVTEVLTVGFFAIIGTYAFIGAIEGYLESELNWILRIVLVALGISLVWADIPLIVRLASCVGFVAIFAYSSKQYNVQQEKKIKDKQHQDTLSAGKGAVQ</sequence>
<evidence type="ECO:0000313" key="5">
    <source>
        <dbReference type="Proteomes" id="UP000235828"/>
    </source>
</evidence>
<name>A0A2N8ZIS4_9VIBR</name>
<evidence type="ECO:0000313" key="4">
    <source>
        <dbReference type="EMBL" id="SON51815.1"/>
    </source>
</evidence>
<feature type="transmembrane region" description="Helical" evidence="2">
    <location>
        <begin position="183"/>
        <end position="205"/>
    </location>
</feature>
<reference evidence="4 5" key="1">
    <citation type="submission" date="2017-10" db="EMBL/GenBank/DDBJ databases">
        <authorList>
            <person name="Banno H."/>
            <person name="Chua N.-H."/>
        </authorList>
    </citation>
    <scope>NUCLEOTIDE SEQUENCE [LARGE SCALE GENOMIC DNA]</scope>
    <source>
        <strain evidence="4">Vibrio tapetis CECT4600</strain>
    </source>
</reference>
<feature type="transmembrane region" description="Helical" evidence="2">
    <location>
        <begin position="80"/>
        <end position="100"/>
    </location>
</feature>
<feature type="transmembrane region" description="Helical" evidence="2">
    <location>
        <begin position="348"/>
        <end position="367"/>
    </location>
</feature>
<dbReference type="GO" id="GO:0022857">
    <property type="term" value="F:transmembrane transporter activity"/>
    <property type="evidence" value="ECO:0007669"/>
    <property type="project" value="UniProtKB-UniRule"/>
</dbReference>
<dbReference type="PANTHER" id="PTHR43849:SF2">
    <property type="entry name" value="BLL3936 PROTEIN"/>
    <property type="match status" value="1"/>
</dbReference>
<dbReference type="AlphaFoldDB" id="A0A2N8ZIS4"/>
<keyword evidence="2" id="KW-0472">Membrane</keyword>
<feature type="transmembrane region" description="Helical" evidence="2">
    <location>
        <begin position="656"/>
        <end position="671"/>
    </location>
</feature>
<evidence type="ECO:0000259" key="3">
    <source>
        <dbReference type="Pfam" id="PF06808"/>
    </source>
</evidence>
<feature type="transmembrane region" description="Helical" evidence="2">
    <location>
        <begin position="138"/>
        <end position="163"/>
    </location>
</feature>
<gene>
    <name evidence="4" type="ORF">VTAP4600_B0204</name>
</gene>
<protein>
    <recommendedName>
        <fullName evidence="3">TRAP C4-dicarboxylate transport system permease DctM subunit domain-containing protein</fullName>
    </recommendedName>
</protein>
<feature type="transmembrane region" description="Helical" evidence="2">
    <location>
        <begin position="411"/>
        <end position="429"/>
    </location>
</feature>
<evidence type="ECO:0000256" key="2">
    <source>
        <dbReference type="SAM" id="Phobius"/>
    </source>
</evidence>
<dbReference type="NCBIfam" id="TIGR02123">
    <property type="entry name" value="TRAP_fused"/>
    <property type="match status" value="1"/>
</dbReference>
<feature type="domain" description="TRAP C4-dicarboxylate transport system permease DctM subunit" evidence="3">
    <location>
        <begin position="123"/>
        <end position="615"/>
    </location>
</feature>
<feature type="transmembrane region" description="Helical" evidence="2">
    <location>
        <begin position="604"/>
        <end position="623"/>
    </location>
</feature>
<comment type="function">
    <text evidence="1">Part of the tripartite ATP-independent periplasmic (TRAP) transport system.</text>
</comment>
<evidence type="ECO:0000256" key="1">
    <source>
        <dbReference type="RuleBase" id="RU369079"/>
    </source>
</evidence>
<feature type="transmembrane region" description="Helical" evidence="2">
    <location>
        <begin position="20"/>
        <end position="41"/>
    </location>
</feature>
<keyword evidence="1" id="KW-0997">Cell inner membrane</keyword>
<accession>A0A2N8ZIS4</accession>
<feature type="transmembrane region" description="Helical" evidence="2">
    <location>
        <begin position="629"/>
        <end position="649"/>
    </location>
</feature>
<keyword evidence="2" id="KW-1133">Transmembrane helix</keyword>
<dbReference type="PANTHER" id="PTHR43849">
    <property type="entry name" value="BLL3936 PROTEIN"/>
    <property type="match status" value="1"/>
</dbReference>
<proteinExistence type="predicted"/>
<keyword evidence="1" id="KW-0813">Transport</keyword>
<keyword evidence="1" id="KW-1003">Cell membrane</keyword>
<dbReference type="Pfam" id="PF06808">
    <property type="entry name" value="DctM"/>
    <property type="match status" value="1"/>
</dbReference>
<dbReference type="Proteomes" id="UP000235828">
    <property type="component" value="Chromosome B"/>
</dbReference>
<feature type="transmembrane region" description="Helical" evidence="2">
    <location>
        <begin position="308"/>
        <end position="328"/>
    </location>
</feature>
<dbReference type="InterPro" id="IPR011853">
    <property type="entry name" value="TRAP_DctM-Dct_fused"/>
</dbReference>
<dbReference type="EMBL" id="LT960612">
    <property type="protein sequence ID" value="SON51815.1"/>
    <property type="molecule type" value="Genomic_DNA"/>
</dbReference>
<dbReference type="InterPro" id="IPR010656">
    <property type="entry name" value="DctM"/>
</dbReference>
<comment type="subcellular location">
    <subcellularLocation>
        <location evidence="1">Cell inner membrane</location>
        <topology evidence="1">Multi-pass membrane protein</topology>
    </subcellularLocation>
</comment>
<keyword evidence="5" id="KW-1185">Reference proteome</keyword>
<dbReference type="RefSeq" id="WP_102524201.1">
    <property type="nucleotide sequence ID" value="NZ_LT960612.1"/>
</dbReference>
<organism evidence="4 5">
    <name type="scientific">Vibrio tapetis subsp. tapetis</name>
    <dbReference type="NCBI Taxonomy" id="1671868"/>
    <lineage>
        <taxon>Bacteria</taxon>
        <taxon>Pseudomonadati</taxon>
        <taxon>Pseudomonadota</taxon>
        <taxon>Gammaproteobacteria</taxon>
        <taxon>Vibrionales</taxon>
        <taxon>Vibrionaceae</taxon>
        <taxon>Vibrio</taxon>
    </lineage>
</organism>
<dbReference type="GO" id="GO:0005886">
    <property type="term" value="C:plasma membrane"/>
    <property type="evidence" value="ECO:0007669"/>
    <property type="project" value="UniProtKB-SubCell"/>
</dbReference>
<feature type="transmembrane region" description="Helical" evidence="2">
    <location>
        <begin position="449"/>
        <end position="476"/>
    </location>
</feature>
<dbReference type="KEGG" id="vta:B0204"/>
<feature type="transmembrane region" description="Helical" evidence="2">
    <location>
        <begin position="373"/>
        <end position="390"/>
    </location>
</feature>
<dbReference type="OrthoDB" id="9759894at2"/>
<keyword evidence="2" id="KW-0812">Transmembrane</keyword>
<feature type="transmembrane region" description="Helical" evidence="2">
    <location>
        <begin position="47"/>
        <end position="68"/>
    </location>
</feature>
<feature type="transmembrane region" description="Helical" evidence="2">
    <location>
        <begin position="677"/>
        <end position="694"/>
    </location>
</feature>